<proteinExistence type="predicted"/>
<protein>
    <submittedName>
        <fullName evidence="2">Uncharacterized protein</fullName>
    </submittedName>
</protein>
<reference evidence="2 3" key="1">
    <citation type="submission" date="2024-03" db="EMBL/GenBank/DDBJ databases">
        <title>The genome assembly and annotation of the cricket Gryllus longicercus Weissman &amp; Gray.</title>
        <authorList>
            <person name="Szrajer S."/>
            <person name="Gray D."/>
            <person name="Ylla G."/>
        </authorList>
    </citation>
    <scope>NUCLEOTIDE SEQUENCE [LARGE SCALE GENOMIC DNA]</scope>
    <source>
        <strain evidence="2">DAG 2021-001</strain>
        <tissue evidence="2">Whole body minus gut</tissue>
    </source>
</reference>
<feature type="region of interest" description="Disordered" evidence="1">
    <location>
        <begin position="1"/>
        <end position="40"/>
    </location>
</feature>
<accession>A0AAN9ZCC3</accession>
<evidence type="ECO:0000256" key="1">
    <source>
        <dbReference type="SAM" id="MobiDB-lite"/>
    </source>
</evidence>
<evidence type="ECO:0000313" key="3">
    <source>
        <dbReference type="Proteomes" id="UP001378592"/>
    </source>
</evidence>
<feature type="compositionally biased region" description="Low complexity" evidence="1">
    <location>
        <begin position="24"/>
        <end position="35"/>
    </location>
</feature>
<evidence type="ECO:0000313" key="2">
    <source>
        <dbReference type="EMBL" id="KAK7869774.1"/>
    </source>
</evidence>
<dbReference type="AlphaFoldDB" id="A0AAN9ZCC3"/>
<keyword evidence="3" id="KW-1185">Reference proteome</keyword>
<dbReference type="Proteomes" id="UP001378592">
    <property type="component" value="Unassembled WGS sequence"/>
</dbReference>
<comment type="caution">
    <text evidence="2">The sequence shown here is derived from an EMBL/GenBank/DDBJ whole genome shotgun (WGS) entry which is preliminary data.</text>
</comment>
<name>A0AAN9ZCC3_9ORTH</name>
<gene>
    <name evidence="2" type="ORF">R5R35_008308</name>
</gene>
<dbReference type="EMBL" id="JAZDUA010000069">
    <property type="protein sequence ID" value="KAK7869774.1"/>
    <property type="molecule type" value="Genomic_DNA"/>
</dbReference>
<sequence>MRTERPSLPRAGLAPRRPHPRPLRQPSRPQRWPRPYLDGSRGCSRCRALQQGLRTYNIYPERLEIRKYFVYFRMYKCHDLFIFIVVHIFNETPKRSAFLLETNNRLPIVGE</sequence>
<organism evidence="2 3">
    <name type="scientific">Gryllus longicercus</name>
    <dbReference type="NCBI Taxonomy" id="2509291"/>
    <lineage>
        <taxon>Eukaryota</taxon>
        <taxon>Metazoa</taxon>
        <taxon>Ecdysozoa</taxon>
        <taxon>Arthropoda</taxon>
        <taxon>Hexapoda</taxon>
        <taxon>Insecta</taxon>
        <taxon>Pterygota</taxon>
        <taxon>Neoptera</taxon>
        <taxon>Polyneoptera</taxon>
        <taxon>Orthoptera</taxon>
        <taxon>Ensifera</taxon>
        <taxon>Gryllidea</taxon>
        <taxon>Grylloidea</taxon>
        <taxon>Gryllidae</taxon>
        <taxon>Gryllinae</taxon>
        <taxon>Gryllus</taxon>
    </lineage>
</organism>